<evidence type="ECO:0008006" key="3">
    <source>
        <dbReference type="Google" id="ProtNLM"/>
    </source>
</evidence>
<keyword evidence="2" id="KW-1185">Reference proteome</keyword>
<dbReference type="EMBL" id="JAYJJU010000007">
    <property type="protein sequence ID" value="MEB3031784.1"/>
    <property type="molecule type" value="Genomic_DNA"/>
</dbReference>
<gene>
    <name evidence="1" type="ORF">KV113_09465</name>
</gene>
<dbReference type="Proteomes" id="UP001298593">
    <property type="component" value="Unassembled WGS sequence"/>
</dbReference>
<evidence type="ECO:0000313" key="1">
    <source>
        <dbReference type="EMBL" id="MEB3031784.1"/>
    </source>
</evidence>
<protein>
    <recommendedName>
        <fullName evidence="3">Transcriptional regulator</fullName>
    </recommendedName>
</protein>
<proteinExistence type="predicted"/>
<organism evidence="1 2">
    <name type="scientific">[Mycobacterium] nativiensis</name>
    <dbReference type="NCBI Taxonomy" id="2855503"/>
    <lineage>
        <taxon>Bacteria</taxon>
        <taxon>Bacillati</taxon>
        <taxon>Actinomycetota</taxon>
        <taxon>Actinomycetes</taxon>
        <taxon>Mycobacteriales</taxon>
        <taxon>Mycobacteriaceae</taxon>
        <taxon>Mycolicibacter</taxon>
    </lineage>
</organism>
<dbReference type="RefSeq" id="WP_329779942.1">
    <property type="nucleotide sequence ID" value="NZ_JAYJJU010000007.1"/>
</dbReference>
<name>A0ABU5XUX6_9MYCO</name>
<accession>A0ABU5XUX6</accession>
<comment type="caution">
    <text evidence="1">The sequence shown here is derived from an EMBL/GenBank/DDBJ whole genome shotgun (WGS) entry which is preliminary data.</text>
</comment>
<reference evidence="1 2" key="1">
    <citation type="submission" date="2023-12" db="EMBL/GenBank/DDBJ databases">
        <title>Description of new species of Mycobacterium terrae complex isolated from sewage at the Sao Paulo Zoological Park Foundation in Brazil.</title>
        <authorList>
            <person name="Romagnoli C.L."/>
            <person name="Conceicao E.C."/>
            <person name="Machado E."/>
            <person name="Barreto L.B.P.F."/>
            <person name="Sharma A."/>
            <person name="Silva N.M."/>
            <person name="Marques L.E."/>
            <person name="Juliana M.A."/>
            <person name="Lourenco M.C.S."/>
            <person name="Digiampietri L.A."/>
            <person name="Suffys P.N."/>
            <person name="Viana-Niero C."/>
        </authorList>
    </citation>
    <scope>NUCLEOTIDE SEQUENCE [LARGE SCALE GENOMIC DNA]</scope>
    <source>
        <strain evidence="1 2">MYC340</strain>
    </source>
</reference>
<evidence type="ECO:0000313" key="2">
    <source>
        <dbReference type="Proteomes" id="UP001298593"/>
    </source>
</evidence>
<sequence length="149" mass="16581">MARSRRLGLGWIGQQARRHRRRRDARELSTRPIETVWSAFQLAEELIYARVRNQLDNLVSAVAAPLSALIYLGATQGDMGGLPWVAQTAADLAEHPDRDRWLDLMVSFPNAPSVVQMSLNSALQMTDPQRAELAGAIRTIVEDHLKAVA</sequence>